<protein>
    <recommendedName>
        <fullName evidence="4">Rad52/22 family double-strand break repair protein</fullName>
    </recommendedName>
</protein>
<evidence type="ECO:0008006" key="4">
    <source>
        <dbReference type="Google" id="ProtNLM"/>
    </source>
</evidence>
<accession>A0AAW4YJR5</accession>
<evidence type="ECO:0000313" key="2">
    <source>
        <dbReference type="EMBL" id="MCE4121689.1"/>
    </source>
</evidence>
<feature type="region of interest" description="Disordered" evidence="1">
    <location>
        <begin position="152"/>
        <end position="182"/>
    </location>
</feature>
<reference evidence="2" key="1">
    <citation type="submission" date="2021-12" db="EMBL/GenBank/DDBJ databases">
        <authorList>
            <person name="Lv X."/>
        </authorList>
    </citation>
    <scope>NUCLEOTIDE SEQUENCE</scope>
    <source>
        <strain evidence="2">HF2106</strain>
    </source>
</reference>
<dbReference type="RefSeq" id="WP_233338922.1">
    <property type="nucleotide sequence ID" value="NZ_JAJTVO010000006.1"/>
</dbReference>
<proteinExistence type="predicted"/>
<organism evidence="2 3">
    <name type="scientific">Segatella copri</name>
    <dbReference type="NCBI Taxonomy" id="165179"/>
    <lineage>
        <taxon>Bacteria</taxon>
        <taxon>Pseudomonadati</taxon>
        <taxon>Bacteroidota</taxon>
        <taxon>Bacteroidia</taxon>
        <taxon>Bacteroidales</taxon>
        <taxon>Prevotellaceae</taxon>
        <taxon>Segatella</taxon>
    </lineage>
</organism>
<dbReference type="EMBL" id="JAJTVO010000006">
    <property type="protein sequence ID" value="MCE4121689.1"/>
    <property type="molecule type" value="Genomic_DNA"/>
</dbReference>
<comment type="caution">
    <text evidence="2">The sequence shown here is derived from an EMBL/GenBank/DDBJ whole genome shotgun (WGS) entry which is preliminary data.</text>
</comment>
<dbReference type="AlphaFoldDB" id="A0AAW4YJR5"/>
<evidence type="ECO:0000313" key="3">
    <source>
        <dbReference type="Proteomes" id="UP001200307"/>
    </source>
</evidence>
<sequence>MGNLDYYNKLKVVPQEALRQIQSGRLRGKHDINPMWRIKAMTEQFGVCGIGWKYVITKQWTETFGSEVKAYCNIDLFIKVNGEWSDAIQGTGGSSEVSMESKGAYVSDECYKMALTDALSVAMKALGVAADVYFEAGKDIIDIDSKYGAQDSRAAQQQAQTQQSVAKPSQAAQQTASPQYHPNDLNEGLGYLSRCVSKDNLLWVIQHYQPLCSNAQFMQAVSAKKKQLGIQ</sequence>
<evidence type="ECO:0000256" key="1">
    <source>
        <dbReference type="SAM" id="MobiDB-lite"/>
    </source>
</evidence>
<feature type="compositionally biased region" description="Low complexity" evidence="1">
    <location>
        <begin position="152"/>
        <end position="179"/>
    </location>
</feature>
<gene>
    <name evidence="2" type="ORF">LYY06_05315</name>
</gene>
<dbReference type="Proteomes" id="UP001200307">
    <property type="component" value="Unassembled WGS sequence"/>
</dbReference>
<name>A0AAW4YJR5_9BACT</name>